<dbReference type="Proteomes" id="UP000016931">
    <property type="component" value="Unassembled WGS sequence"/>
</dbReference>
<proteinExistence type="predicted"/>
<gene>
    <name evidence="1" type="ORF">SEPMUDRAFT_65636</name>
</gene>
<dbReference type="AlphaFoldDB" id="M3D2Q6"/>
<sequence>MIWMMIHGCQLDSRRHHPMKRWAVRGFEDLRHRRLLDREERVCDAMSRRLRARGQQGFINC</sequence>
<evidence type="ECO:0000313" key="2">
    <source>
        <dbReference type="Proteomes" id="UP000016931"/>
    </source>
</evidence>
<dbReference type="HOGENOM" id="CLU_2924189_0_0_1"/>
<accession>M3D2Q6</accession>
<dbReference type="EMBL" id="KB456264">
    <property type="protein sequence ID" value="EMF12500.1"/>
    <property type="molecule type" value="Genomic_DNA"/>
</dbReference>
<reference evidence="1 2" key="1">
    <citation type="journal article" date="2012" name="PLoS Pathog.">
        <title>Diverse lifestyles and strategies of plant pathogenesis encoded in the genomes of eighteen Dothideomycetes fungi.</title>
        <authorList>
            <person name="Ohm R.A."/>
            <person name="Feau N."/>
            <person name="Henrissat B."/>
            <person name="Schoch C.L."/>
            <person name="Horwitz B.A."/>
            <person name="Barry K.W."/>
            <person name="Condon B.J."/>
            <person name="Copeland A.C."/>
            <person name="Dhillon B."/>
            <person name="Glaser F."/>
            <person name="Hesse C.N."/>
            <person name="Kosti I."/>
            <person name="LaButti K."/>
            <person name="Lindquist E.A."/>
            <person name="Lucas S."/>
            <person name="Salamov A.A."/>
            <person name="Bradshaw R.E."/>
            <person name="Ciuffetti L."/>
            <person name="Hamelin R.C."/>
            <person name="Kema G.H.J."/>
            <person name="Lawrence C."/>
            <person name="Scott J.A."/>
            <person name="Spatafora J.W."/>
            <person name="Turgeon B.G."/>
            <person name="de Wit P.J.G.M."/>
            <person name="Zhong S."/>
            <person name="Goodwin S.B."/>
            <person name="Grigoriev I.V."/>
        </authorList>
    </citation>
    <scope>NUCLEOTIDE SEQUENCE [LARGE SCALE GENOMIC DNA]</scope>
    <source>
        <strain evidence="1 2">SO2202</strain>
    </source>
</reference>
<dbReference type="GeneID" id="27906863"/>
<protein>
    <submittedName>
        <fullName evidence="1">Uncharacterized protein</fullName>
    </submittedName>
</protein>
<name>M3D2Q6_SPHMS</name>
<evidence type="ECO:0000313" key="1">
    <source>
        <dbReference type="EMBL" id="EMF12500.1"/>
    </source>
</evidence>
<dbReference type="RefSeq" id="XP_016760621.1">
    <property type="nucleotide sequence ID" value="XM_016909726.1"/>
</dbReference>
<keyword evidence="2" id="KW-1185">Reference proteome</keyword>
<organism evidence="1 2">
    <name type="scientific">Sphaerulina musiva (strain SO2202)</name>
    <name type="common">Poplar stem canker fungus</name>
    <name type="synonym">Septoria musiva</name>
    <dbReference type="NCBI Taxonomy" id="692275"/>
    <lineage>
        <taxon>Eukaryota</taxon>
        <taxon>Fungi</taxon>
        <taxon>Dikarya</taxon>
        <taxon>Ascomycota</taxon>
        <taxon>Pezizomycotina</taxon>
        <taxon>Dothideomycetes</taxon>
        <taxon>Dothideomycetidae</taxon>
        <taxon>Mycosphaerellales</taxon>
        <taxon>Mycosphaerellaceae</taxon>
        <taxon>Sphaerulina</taxon>
    </lineage>
</organism>